<evidence type="ECO:0000256" key="8">
    <source>
        <dbReference type="ARBA" id="ARBA00022692"/>
    </source>
</evidence>
<dbReference type="InterPro" id="IPR036922">
    <property type="entry name" value="Rieske_2Fe-2S_sf"/>
</dbReference>
<evidence type="ECO:0000256" key="20">
    <source>
        <dbReference type="SAM" id="Phobius"/>
    </source>
</evidence>
<sequence length="386" mass="42666">MSAAGDKDNLSKEELDQLSSEELVKLGTNLDGVQIIHRAERFPEPGSKAEKRAERSVAVWFLIAGLSAIACFIIFIWNHWEFALPGDDNYWRYTLNTPLLGVTFGLAVLAIGIGAVQFTKKFIPAELSVQDRHDGGSTEVDKKTIVAELDDSLKTSTLPRRKMIIGSAAFGLGAFAFTGLIAALGGIIKNPWAERGNSPLWHTGWSPIYNPAGDPNETVFLRRDTGNPLQVALVRPEDLDAGAMETVFPWRVSDGFGETEESRHKLIEGLRYVSNPVMLIRLRTEDAARAIKRKGQESFNYGDYFAYTKVCSHLGCPTSLYEQRTNRILCPCHQSQFNALEYAKPVFGPAARALAQLPITVNNQGYMVAAGDFIEPVGPAFWERKS</sequence>
<keyword evidence="17" id="KW-1015">Disulfide bond</keyword>
<evidence type="ECO:0000256" key="9">
    <source>
        <dbReference type="ARBA" id="ARBA00022714"/>
    </source>
</evidence>
<dbReference type="PANTHER" id="PTHR10134">
    <property type="entry name" value="CYTOCHROME B-C1 COMPLEX SUBUNIT RIESKE, MITOCHONDRIAL"/>
    <property type="match status" value="1"/>
</dbReference>
<evidence type="ECO:0000256" key="14">
    <source>
        <dbReference type="ARBA" id="ARBA00023004"/>
    </source>
</evidence>
<evidence type="ECO:0000313" key="22">
    <source>
        <dbReference type="EMBL" id="GAC69514.1"/>
    </source>
</evidence>
<keyword evidence="11" id="KW-0249">Electron transport</keyword>
<dbReference type="eggNOG" id="COG0723">
    <property type="taxonomic scope" value="Bacteria"/>
</dbReference>
<dbReference type="Proteomes" id="UP000011666">
    <property type="component" value="Unassembled WGS sequence"/>
</dbReference>
<evidence type="ECO:0000256" key="11">
    <source>
        <dbReference type="ARBA" id="ARBA00022982"/>
    </source>
</evidence>
<evidence type="ECO:0000256" key="4">
    <source>
        <dbReference type="ARBA" id="ARBA00015816"/>
    </source>
</evidence>
<dbReference type="InterPro" id="IPR014349">
    <property type="entry name" value="Rieske_Fe-S_prot"/>
</dbReference>
<dbReference type="EMBL" id="BANX01000025">
    <property type="protein sequence ID" value="GAC69514.1"/>
    <property type="molecule type" value="Genomic_DNA"/>
</dbReference>
<evidence type="ECO:0000256" key="10">
    <source>
        <dbReference type="ARBA" id="ARBA00022723"/>
    </source>
</evidence>
<dbReference type="Pfam" id="PF00355">
    <property type="entry name" value="Rieske"/>
    <property type="match status" value="1"/>
</dbReference>
<dbReference type="GO" id="GO:0004497">
    <property type="term" value="F:monooxygenase activity"/>
    <property type="evidence" value="ECO:0007669"/>
    <property type="project" value="UniProtKB-ARBA"/>
</dbReference>
<dbReference type="AlphaFoldDB" id="M0QM70"/>
<dbReference type="PROSITE" id="PS51296">
    <property type="entry name" value="RIESKE"/>
    <property type="match status" value="1"/>
</dbReference>
<keyword evidence="9" id="KW-0001">2Fe-2S</keyword>
<proteinExistence type="inferred from homology"/>
<keyword evidence="13" id="KW-0560">Oxidoreductase</keyword>
<protein>
    <recommendedName>
        <fullName evidence="4">Cytochrome bc1 complex Rieske iron-sulfur subunit</fullName>
    </recommendedName>
    <alternativeName>
        <fullName evidence="18">Cytochrome bc1 reductase complex subunit QcrA</fullName>
    </alternativeName>
    <alternativeName>
        <fullName evidence="19">Rieske iron-sulfur protein</fullName>
    </alternativeName>
</protein>
<evidence type="ECO:0000259" key="21">
    <source>
        <dbReference type="PROSITE" id="PS51296"/>
    </source>
</evidence>
<reference evidence="22 23" key="1">
    <citation type="submission" date="2013-01" db="EMBL/GenBank/DDBJ databases">
        <title>Whole genome shotgun sequence of Gordonia soli NBRC 108243.</title>
        <authorList>
            <person name="Isaki-Nakamura S."/>
            <person name="Hosoyama A."/>
            <person name="Tsuchikane K."/>
            <person name="Ando Y."/>
            <person name="Baba S."/>
            <person name="Ohji S."/>
            <person name="Hamada M."/>
            <person name="Tamura T."/>
            <person name="Yamazoe A."/>
            <person name="Yamazaki S."/>
            <person name="Fujita N."/>
        </authorList>
    </citation>
    <scope>NUCLEOTIDE SEQUENCE [LARGE SCALE GENOMIC DNA]</scope>
    <source>
        <strain evidence="22 23">NBRC 108243</strain>
    </source>
</reference>
<dbReference type="Pfam" id="PF19297">
    <property type="entry name" value="QcrA_N"/>
    <property type="match status" value="1"/>
</dbReference>
<keyword evidence="16 20" id="KW-0472">Membrane</keyword>
<feature type="domain" description="Rieske" evidence="21">
    <location>
        <begin position="274"/>
        <end position="368"/>
    </location>
</feature>
<evidence type="ECO:0000256" key="15">
    <source>
        <dbReference type="ARBA" id="ARBA00023014"/>
    </source>
</evidence>
<keyword evidence="7" id="KW-0679">Respiratory chain</keyword>
<keyword evidence="23" id="KW-1185">Reference proteome</keyword>
<dbReference type="InterPro" id="IPR045603">
    <property type="entry name" value="QcrA_N"/>
</dbReference>
<keyword evidence="5" id="KW-0813">Transport</keyword>
<keyword evidence="10" id="KW-0479">Metal-binding</keyword>
<comment type="subcellular location">
    <subcellularLocation>
        <location evidence="2">Cell membrane</location>
        <topology evidence="2">Multi-pass membrane protein</topology>
    </subcellularLocation>
</comment>
<evidence type="ECO:0000256" key="5">
    <source>
        <dbReference type="ARBA" id="ARBA00022448"/>
    </source>
</evidence>
<evidence type="ECO:0000256" key="2">
    <source>
        <dbReference type="ARBA" id="ARBA00004651"/>
    </source>
</evidence>
<keyword evidence="8 20" id="KW-0812">Transmembrane</keyword>
<dbReference type="CDD" id="cd03467">
    <property type="entry name" value="Rieske"/>
    <property type="match status" value="1"/>
</dbReference>
<name>M0QM70_9ACTN</name>
<feature type="transmembrane region" description="Helical" evidence="20">
    <location>
        <begin position="57"/>
        <end position="77"/>
    </location>
</feature>
<evidence type="ECO:0000313" key="23">
    <source>
        <dbReference type="Proteomes" id="UP000011666"/>
    </source>
</evidence>
<keyword evidence="15" id="KW-0411">Iron-sulfur</keyword>
<comment type="caution">
    <text evidence="22">The sequence shown here is derived from an EMBL/GenBank/DDBJ whole genome shotgun (WGS) entry which is preliminary data.</text>
</comment>
<keyword evidence="12 20" id="KW-1133">Transmembrane helix</keyword>
<dbReference type="SUPFAM" id="SSF50022">
    <property type="entry name" value="ISP domain"/>
    <property type="match status" value="1"/>
</dbReference>
<feature type="transmembrane region" description="Helical" evidence="20">
    <location>
        <begin position="97"/>
        <end position="118"/>
    </location>
</feature>
<keyword evidence="14" id="KW-0408">Iron</keyword>
<dbReference type="STRING" id="1223545.GS4_25_00850"/>
<evidence type="ECO:0000256" key="19">
    <source>
        <dbReference type="ARBA" id="ARBA00032409"/>
    </source>
</evidence>
<gene>
    <name evidence="22" type="primary">qcrA</name>
    <name evidence="22" type="ORF">GS4_25_00850</name>
</gene>
<dbReference type="OrthoDB" id="9802613at2"/>
<dbReference type="GO" id="GO:0046872">
    <property type="term" value="F:metal ion binding"/>
    <property type="evidence" value="ECO:0007669"/>
    <property type="project" value="UniProtKB-KW"/>
</dbReference>
<dbReference type="Gene3D" id="2.102.10.10">
    <property type="entry name" value="Rieske [2Fe-2S] iron-sulphur domain"/>
    <property type="match status" value="1"/>
</dbReference>
<evidence type="ECO:0000256" key="16">
    <source>
        <dbReference type="ARBA" id="ARBA00023136"/>
    </source>
</evidence>
<keyword evidence="6" id="KW-1003">Cell membrane</keyword>
<evidence type="ECO:0000256" key="3">
    <source>
        <dbReference type="ARBA" id="ARBA00010651"/>
    </source>
</evidence>
<evidence type="ECO:0000256" key="18">
    <source>
        <dbReference type="ARBA" id="ARBA00029586"/>
    </source>
</evidence>
<evidence type="ECO:0000256" key="1">
    <source>
        <dbReference type="ARBA" id="ARBA00002494"/>
    </source>
</evidence>
<evidence type="ECO:0000256" key="12">
    <source>
        <dbReference type="ARBA" id="ARBA00022989"/>
    </source>
</evidence>
<evidence type="ECO:0000256" key="13">
    <source>
        <dbReference type="ARBA" id="ARBA00023002"/>
    </source>
</evidence>
<feature type="transmembrane region" description="Helical" evidence="20">
    <location>
        <begin position="164"/>
        <end position="188"/>
    </location>
</feature>
<dbReference type="GO" id="GO:0051537">
    <property type="term" value="F:2 iron, 2 sulfur cluster binding"/>
    <property type="evidence" value="ECO:0007669"/>
    <property type="project" value="UniProtKB-KW"/>
</dbReference>
<dbReference type="InterPro" id="IPR017941">
    <property type="entry name" value="Rieske_2Fe-2S"/>
</dbReference>
<evidence type="ECO:0000256" key="7">
    <source>
        <dbReference type="ARBA" id="ARBA00022660"/>
    </source>
</evidence>
<organism evidence="22 23">
    <name type="scientific">Gordonia soli NBRC 108243</name>
    <dbReference type="NCBI Taxonomy" id="1223545"/>
    <lineage>
        <taxon>Bacteria</taxon>
        <taxon>Bacillati</taxon>
        <taxon>Actinomycetota</taxon>
        <taxon>Actinomycetes</taxon>
        <taxon>Mycobacteriales</taxon>
        <taxon>Gordoniaceae</taxon>
        <taxon>Gordonia</taxon>
    </lineage>
</organism>
<dbReference type="GO" id="GO:0016705">
    <property type="term" value="F:oxidoreductase activity, acting on paired donors, with incorporation or reduction of molecular oxygen"/>
    <property type="evidence" value="ECO:0007669"/>
    <property type="project" value="UniProtKB-ARBA"/>
</dbReference>
<evidence type="ECO:0000256" key="17">
    <source>
        <dbReference type="ARBA" id="ARBA00023157"/>
    </source>
</evidence>
<accession>M0QM70</accession>
<dbReference type="GO" id="GO:0005886">
    <property type="term" value="C:plasma membrane"/>
    <property type="evidence" value="ECO:0007669"/>
    <property type="project" value="UniProtKB-SubCell"/>
</dbReference>
<comment type="function">
    <text evidence="1">Iron-sulfur subunit of the cytochrome bc1 complex, an essential component of the respiratory electron transport chain required for ATP synthesis. The bc1 complex catalyzes the oxidation of menaquinol and the reduction of cytochrome c in the respiratory chain. The bc1 complex operates through a Q-cycle mechanism that couples electron transfer to generation of the proton gradient that drives ATP synthesis.</text>
</comment>
<evidence type="ECO:0000256" key="6">
    <source>
        <dbReference type="ARBA" id="ARBA00022475"/>
    </source>
</evidence>
<comment type="similarity">
    <text evidence="3">Belongs to the Rieske iron-sulfur protein family.</text>
</comment>
<dbReference type="RefSeq" id="WP_007622673.1">
    <property type="nucleotide sequence ID" value="NZ_BANX01000025.1"/>
</dbReference>